<proteinExistence type="predicted"/>
<keyword evidence="3" id="KW-1185">Reference proteome</keyword>
<dbReference type="OrthoDB" id="10520191at2759"/>
<comment type="caution">
    <text evidence="2">The sequence shown here is derived from an EMBL/GenBank/DDBJ whole genome shotgun (WGS) entry which is preliminary data.</text>
</comment>
<dbReference type="AlphaFoldDB" id="A0A8S3RQ48"/>
<accession>A0A8S3RQ48</accession>
<protein>
    <submittedName>
        <fullName evidence="2">Uncharacterized protein</fullName>
    </submittedName>
</protein>
<organism evidence="2 3">
    <name type="scientific">Mytilus edulis</name>
    <name type="common">Blue mussel</name>
    <dbReference type="NCBI Taxonomy" id="6550"/>
    <lineage>
        <taxon>Eukaryota</taxon>
        <taxon>Metazoa</taxon>
        <taxon>Spiralia</taxon>
        <taxon>Lophotrochozoa</taxon>
        <taxon>Mollusca</taxon>
        <taxon>Bivalvia</taxon>
        <taxon>Autobranchia</taxon>
        <taxon>Pteriomorphia</taxon>
        <taxon>Mytilida</taxon>
        <taxon>Mytiloidea</taxon>
        <taxon>Mytilidae</taxon>
        <taxon>Mytilinae</taxon>
        <taxon>Mytilus</taxon>
    </lineage>
</organism>
<sequence length="172" mass="19519">MCTSSIYLEKGNEGAATTDFAIQILRSTNKQQETVTGSLIITKTFKWVSSAEFVLKLILQPKDGYFIMDSSCRQQLIDAITYLQENDKKEEKKQREDKKRKFDEKKSGPPEKMTGQTQVFDSICIYCGDHEVVGDDNHEISRLKNDNAIVRPICASCMNSGLKIITRNAKKK</sequence>
<dbReference type="Proteomes" id="UP000683360">
    <property type="component" value="Unassembled WGS sequence"/>
</dbReference>
<reference evidence="2" key="1">
    <citation type="submission" date="2021-03" db="EMBL/GenBank/DDBJ databases">
        <authorList>
            <person name="Bekaert M."/>
        </authorList>
    </citation>
    <scope>NUCLEOTIDE SEQUENCE</scope>
</reference>
<evidence type="ECO:0000313" key="2">
    <source>
        <dbReference type="EMBL" id="CAG2207139.1"/>
    </source>
</evidence>
<evidence type="ECO:0000256" key="1">
    <source>
        <dbReference type="SAM" id="MobiDB-lite"/>
    </source>
</evidence>
<feature type="compositionally biased region" description="Basic and acidic residues" evidence="1">
    <location>
        <begin position="87"/>
        <end position="109"/>
    </location>
</feature>
<evidence type="ECO:0000313" key="3">
    <source>
        <dbReference type="Proteomes" id="UP000683360"/>
    </source>
</evidence>
<feature type="region of interest" description="Disordered" evidence="1">
    <location>
        <begin position="87"/>
        <end position="115"/>
    </location>
</feature>
<gene>
    <name evidence="2" type="ORF">MEDL_21431</name>
</gene>
<dbReference type="EMBL" id="CAJPWZ010001071">
    <property type="protein sequence ID" value="CAG2207139.1"/>
    <property type="molecule type" value="Genomic_DNA"/>
</dbReference>
<name>A0A8S3RQ48_MYTED</name>